<keyword evidence="4 5" id="KW-0472">Membrane</keyword>
<dbReference type="VEuPathDB" id="VectorBase:CSON010806"/>
<dbReference type="Pfam" id="PF04193">
    <property type="entry name" value="PQ-loop"/>
    <property type="match status" value="1"/>
</dbReference>
<evidence type="ECO:0000256" key="4">
    <source>
        <dbReference type="ARBA" id="ARBA00023136"/>
    </source>
</evidence>
<evidence type="ECO:0000256" key="3">
    <source>
        <dbReference type="ARBA" id="ARBA00022989"/>
    </source>
</evidence>
<dbReference type="EMBL" id="UFQT01000448">
    <property type="protein sequence ID" value="SSX24435.1"/>
    <property type="molecule type" value="Genomic_DNA"/>
</dbReference>
<feature type="transmembrane region" description="Helical" evidence="5">
    <location>
        <begin position="180"/>
        <end position="203"/>
    </location>
</feature>
<proteinExistence type="predicted"/>
<dbReference type="GO" id="GO:0016020">
    <property type="term" value="C:membrane"/>
    <property type="evidence" value="ECO:0007669"/>
    <property type="project" value="UniProtKB-SubCell"/>
</dbReference>
<keyword evidence="2 5" id="KW-0812">Transmembrane</keyword>
<protein>
    <submittedName>
        <fullName evidence="6">CSON010806 protein</fullName>
    </submittedName>
</protein>
<reference evidence="6" key="1">
    <citation type="submission" date="2018-07" db="EMBL/GenBank/DDBJ databases">
        <authorList>
            <person name="Quirk P.G."/>
            <person name="Krulwich T.A."/>
        </authorList>
    </citation>
    <scope>NUCLEOTIDE SEQUENCE</scope>
</reference>
<dbReference type="PANTHER" id="PTHR12226">
    <property type="entry name" value="MANNOSE-P-DOLICHOL UTILIZATION DEFECT 1 LEC35 -RELATED"/>
    <property type="match status" value="1"/>
</dbReference>
<feature type="transmembrane region" description="Helical" evidence="5">
    <location>
        <begin position="38"/>
        <end position="59"/>
    </location>
</feature>
<dbReference type="InterPro" id="IPR016817">
    <property type="entry name" value="MannP-dilichol_defect-1"/>
</dbReference>
<feature type="transmembrane region" description="Helical" evidence="5">
    <location>
        <begin position="101"/>
        <end position="127"/>
    </location>
</feature>
<dbReference type="AlphaFoldDB" id="A0A336M2G6"/>
<dbReference type="PANTHER" id="PTHR12226:SF3">
    <property type="entry name" value="SOLUTE CARRIER FAMILY 66 MEMBER 3"/>
    <property type="match status" value="1"/>
</dbReference>
<accession>A0A336M2G6</accession>
<feature type="transmembrane region" description="Helical" evidence="5">
    <location>
        <begin position="71"/>
        <end position="89"/>
    </location>
</feature>
<evidence type="ECO:0000256" key="2">
    <source>
        <dbReference type="ARBA" id="ARBA00022692"/>
    </source>
</evidence>
<evidence type="ECO:0000256" key="1">
    <source>
        <dbReference type="ARBA" id="ARBA00004141"/>
    </source>
</evidence>
<evidence type="ECO:0000256" key="5">
    <source>
        <dbReference type="SAM" id="Phobius"/>
    </source>
</evidence>
<organism evidence="6">
    <name type="scientific">Culicoides sonorensis</name>
    <name type="common">Biting midge</name>
    <dbReference type="NCBI Taxonomy" id="179676"/>
    <lineage>
        <taxon>Eukaryota</taxon>
        <taxon>Metazoa</taxon>
        <taxon>Ecdysozoa</taxon>
        <taxon>Arthropoda</taxon>
        <taxon>Hexapoda</taxon>
        <taxon>Insecta</taxon>
        <taxon>Pterygota</taxon>
        <taxon>Neoptera</taxon>
        <taxon>Endopterygota</taxon>
        <taxon>Diptera</taxon>
        <taxon>Nematocera</taxon>
        <taxon>Chironomoidea</taxon>
        <taxon>Ceratopogonidae</taxon>
        <taxon>Ceratopogoninae</taxon>
        <taxon>Culicoides</taxon>
        <taxon>Monoculicoides</taxon>
    </lineage>
</organism>
<feature type="transmembrane region" description="Helical" evidence="5">
    <location>
        <begin position="6"/>
        <end position="26"/>
    </location>
</feature>
<name>A0A336M2G6_CULSO</name>
<dbReference type="InterPro" id="IPR006603">
    <property type="entry name" value="PQ-loop_rpt"/>
</dbReference>
<keyword evidence="3 5" id="KW-1133">Transmembrane helix</keyword>
<sequence>MGQGILYIISDILSLLTISTCIYCKVPQIQSVRTLRSAEGLSVTGLLMETCSYTVSMLYNFVNRYAILNYLEYPILLLQEYVLVYYVLLYKGLLEGRNAKILIGLYWIIFVLFVINLLPGWILVLLLPFTTPVSATSKVLQLIEILRTKESETVSLMTWFISAFSNATRIYTVMLDSGDVMLLTNFFVSTALSSMVLIAAWYYKKPKKE</sequence>
<comment type="subcellular location">
    <subcellularLocation>
        <location evidence="1">Membrane</location>
        <topology evidence="1">Multi-pass membrane protein</topology>
    </subcellularLocation>
</comment>
<dbReference type="Gene3D" id="1.20.1280.290">
    <property type="match status" value="1"/>
</dbReference>
<dbReference type="OMA" id="YALIYYA"/>
<evidence type="ECO:0000313" key="6">
    <source>
        <dbReference type="EMBL" id="SSX24435.1"/>
    </source>
</evidence>
<gene>
    <name evidence="6" type="primary">CSON010806</name>
</gene>